<protein>
    <submittedName>
        <fullName evidence="1">Uncharacterized protein</fullName>
    </submittedName>
</protein>
<evidence type="ECO:0000313" key="2">
    <source>
        <dbReference type="Proteomes" id="UP000308092"/>
    </source>
</evidence>
<dbReference type="Proteomes" id="UP000308092">
    <property type="component" value="Unassembled WGS sequence"/>
</dbReference>
<sequence>MAGELSMDCPGTCRQHALSWCHGMEPEGDPLDLLTGVAGNLGGSLRNGLTSLCDTPGVYLPADYAILDPYTRGLSSLYYFSAGFGPGDDTGLVAPIIRWAMASELSSQFDQSSKPQTYDTGSRFAPWAGPALDSVLSTRGQADRPVRRSKFCSLEAYVRERMADGFWYAAYSAADAAAADDWYLSRNSAALHEYAIDSVCAFDTFSHPRALREDALYGASDYDRDTVRGLHQPLPDAYQDVLFNSAYIALASYVWGANAHLDLMQGQISRPPPTNHWYAGVWHDALFGRSVVTHVLPVVGRSAVAPNVITNTG</sequence>
<accession>A0A4S3J729</accession>
<name>A0A4S3J729_9EURO</name>
<dbReference type="EMBL" id="SOSA01000494">
    <property type="protein sequence ID" value="THC90675.1"/>
    <property type="molecule type" value="Genomic_DNA"/>
</dbReference>
<proteinExistence type="predicted"/>
<reference evidence="1 2" key="1">
    <citation type="submission" date="2019-03" db="EMBL/GenBank/DDBJ databases">
        <title>The genome sequence of a newly discovered highly antifungal drug resistant Aspergillus species, Aspergillus tanneri NIH 1004.</title>
        <authorList>
            <person name="Mounaud S."/>
            <person name="Singh I."/>
            <person name="Joardar V."/>
            <person name="Pakala S."/>
            <person name="Pakala S."/>
            <person name="Venepally P."/>
            <person name="Hoover J."/>
            <person name="Nierman W."/>
            <person name="Chung J."/>
            <person name="Losada L."/>
        </authorList>
    </citation>
    <scope>NUCLEOTIDE SEQUENCE [LARGE SCALE GENOMIC DNA]</scope>
    <source>
        <strain evidence="1 2">NIH1004</strain>
    </source>
</reference>
<dbReference type="VEuPathDB" id="FungiDB:EYZ11_009868"/>
<organism evidence="1 2">
    <name type="scientific">Aspergillus tanneri</name>
    <dbReference type="NCBI Taxonomy" id="1220188"/>
    <lineage>
        <taxon>Eukaryota</taxon>
        <taxon>Fungi</taxon>
        <taxon>Dikarya</taxon>
        <taxon>Ascomycota</taxon>
        <taxon>Pezizomycotina</taxon>
        <taxon>Eurotiomycetes</taxon>
        <taxon>Eurotiomycetidae</taxon>
        <taxon>Eurotiales</taxon>
        <taxon>Aspergillaceae</taxon>
        <taxon>Aspergillus</taxon>
        <taxon>Aspergillus subgen. Circumdati</taxon>
    </lineage>
</organism>
<comment type="caution">
    <text evidence="1">The sequence shown here is derived from an EMBL/GenBank/DDBJ whole genome shotgun (WGS) entry which is preliminary data.</text>
</comment>
<keyword evidence="2" id="KW-1185">Reference proteome</keyword>
<evidence type="ECO:0000313" key="1">
    <source>
        <dbReference type="EMBL" id="THC90675.1"/>
    </source>
</evidence>
<dbReference type="AlphaFoldDB" id="A0A4S3J729"/>
<gene>
    <name evidence="1" type="ORF">EYZ11_009868</name>
</gene>